<feature type="domain" description="Aip3p/Bud6 N-terminal" evidence="3">
    <location>
        <begin position="204"/>
        <end position="265"/>
    </location>
</feature>
<sequence>MSDAPGNPYSPHLPWTPACSRGRSGFAAGLLVGAGLPIPARRAIAIRCPIGDGAWPADSKAGVGSWRQVTYLESSTLPLRASAELYSPAPPRISSQRPLVVAPDPSVLPAPPRAVPSPASPPHTASTPADCMLPFRPRPISTMQPYVQAPRQHSPSIFVRTASGEGWQRIPSPSPESPSSPLQSPSSSRPGSRDRPSSPSDVHTAVSKLLALVKQLQDVLQLWGLRQAQEEQVSNAFMLVGEQFNTTVNVLWRHKVDMRSVSPLAVRSRLGLLLALRAREGNELLRIAARLTSSGECSVSVAWSAAAGRPLQTATFIKPACAARCRLCRVTLGADSDLAEATPCLPVTGTLYPVLFMLPLLVMGALLPVTVFRIALTRANDLIRVVVRLREVLEDCLGEDPSPQVLDRYMPQVRRVVYELLVGLRSKQAPYWENVYGGQRRKTAGLEPNRQST</sequence>
<dbReference type="Proteomes" id="UP000076727">
    <property type="component" value="Unassembled WGS sequence"/>
</dbReference>
<keyword evidence="2" id="KW-0472">Membrane</keyword>
<dbReference type="Pfam" id="PF23153">
    <property type="entry name" value="Aip3p_Bud6_N"/>
    <property type="match status" value="2"/>
</dbReference>
<feature type="compositionally biased region" description="Pro residues" evidence="1">
    <location>
        <begin position="106"/>
        <end position="121"/>
    </location>
</feature>
<protein>
    <recommendedName>
        <fullName evidence="3">Aip3p/Bud6 N-terminal domain-containing protein</fullName>
    </recommendedName>
</protein>
<feature type="region of interest" description="Disordered" evidence="1">
    <location>
        <begin position="166"/>
        <end position="203"/>
    </location>
</feature>
<keyword evidence="2" id="KW-1133">Transmembrane helix</keyword>
<keyword evidence="5" id="KW-1185">Reference proteome</keyword>
<evidence type="ECO:0000313" key="4">
    <source>
        <dbReference type="EMBL" id="KZT70839.1"/>
    </source>
</evidence>
<evidence type="ECO:0000256" key="1">
    <source>
        <dbReference type="SAM" id="MobiDB-lite"/>
    </source>
</evidence>
<feature type="compositionally biased region" description="Low complexity" evidence="1">
    <location>
        <begin position="179"/>
        <end position="190"/>
    </location>
</feature>
<dbReference type="InterPro" id="IPR056279">
    <property type="entry name" value="Aip3p_Bud6_N"/>
</dbReference>
<feature type="region of interest" description="Disordered" evidence="1">
    <location>
        <begin position="104"/>
        <end position="137"/>
    </location>
</feature>
<dbReference type="OrthoDB" id="783096at2759"/>
<organism evidence="4 5">
    <name type="scientific">Daedalea quercina L-15889</name>
    <dbReference type="NCBI Taxonomy" id="1314783"/>
    <lineage>
        <taxon>Eukaryota</taxon>
        <taxon>Fungi</taxon>
        <taxon>Dikarya</taxon>
        <taxon>Basidiomycota</taxon>
        <taxon>Agaricomycotina</taxon>
        <taxon>Agaricomycetes</taxon>
        <taxon>Polyporales</taxon>
        <taxon>Fomitopsis</taxon>
    </lineage>
</organism>
<dbReference type="AlphaFoldDB" id="A0A165RJN1"/>
<evidence type="ECO:0000259" key="3">
    <source>
        <dbReference type="Pfam" id="PF23153"/>
    </source>
</evidence>
<evidence type="ECO:0000256" key="2">
    <source>
        <dbReference type="SAM" id="Phobius"/>
    </source>
</evidence>
<gene>
    <name evidence="4" type="ORF">DAEQUDRAFT_764403</name>
</gene>
<accession>A0A165RJN1</accession>
<reference evidence="4 5" key="1">
    <citation type="journal article" date="2016" name="Mol. Biol. Evol.">
        <title>Comparative Genomics of Early-Diverging Mushroom-Forming Fungi Provides Insights into the Origins of Lignocellulose Decay Capabilities.</title>
        <authorList>
            <person name="Nagy L.G."/>
            <person name="Riley R."/>
            <person name="Tritt A."/>
            <person name="Adam C."/>
            <person name="Daum C."/>
            <person name="Floudas D."/>
            <person name="Sun H."/>
            <person name="Yadav J.S."/>
            <person name="Pangilinan J."/>
            <person name="Larsson K.H."/>
            <person name="Matsuura K."/>
            <person name="Barry K."/>
            <person name="Labutti K."/>
            <person name="Kuo R."/>
            <person name="Ohm R.A."/>
            <person name="Bhattacharya S.S."/>
            <person name="Shirouzu T."/>
            <person name="Yoshinaga Y."/>
            <person name="Martin F.M."/>
            <person name="Grigoriev I.V."/>
            <person name="Hibbett D.S."/>
        </authorList>
    </citation>
    <scope>NUCLEOTIDE SEQUENCE [LARGE SCALE GENOMIC DNA]</scope>
    <source>
        <strain evidence="4 5">L-15889</strain>
    </source>
</reference>
<feature type="domain" description="Aip3p/Bud6 N-terminal" evidence="3">
    <location>
        <begin position="370"/>
        <end position="432"/>
    </location>
</feature>
<proteinExistence type="predicted"/>
<dbReference type="EMBL" id="KV429049">
    <property type="protein sequence ID" value="KZT70839.1"/>
    <property type="molecule type" value="Genomic_DNA"/>
</dbReference>
<keyword evidence="2" id="KW-0812">Transmembrane</keyword>
<feature type="transmembrane region" description="Helical" evidence="2">
    <location>
        <begin position="351"/>
        <end position="376"/>
    </location>
</feature>
<evidence type="ECO:0000313" key="5">
    <source>
        <dbReference type="Proteomes" id="UP000076727"/>
    </source>
</evidence>
<name>A0A165RJN1_9APHY</name>